<dbReference type="SMART" id="SM00760">
    <property type="entry name" value="Bac_DnaA_C"/>
    <property type="match status" value="1"/>
</dbReference>
<evidence type="ECO:0000259" key="1">
    <source>
        <dbReference type="SMART" id="SM00760"/>
    </source>
</evidence>
<dbReference type="InterPro" id="IPR013159">
    <property type="entry name" value="DnaA_C"/>
</dbReference>
<keyword evidence="3" id="KW-1185">Reference proteome</keyword>
<proteinExistence type="predicted"/>
<dbReference type="GO" id="GO:0005524">
    <property type="term" value="F:ATP binding"/>
    <property type="evidence" value="ECO:0007669"/>
    <property type="project" value="InterPro"/>
</dbReference>
<dbReference type="SUPFAM" id="SSF48295">
    <property type="entry name" value="TrpR-like"/>
    <property type="match status" value="1"/>
</dbReference>
<accession>A0A0P6VWM0</accession>
<dbReference type="Pfam" id="PF08299">
    <property type="entry name" value="Bac_DnaA_C"/>
    <property type="match status" value="1"/>
</dbReference>
<protein>
    <recommendedName>
        <fullName evidence="1">Chromosomal replication initiator DnaA C-terminal domain-containing protein</fullName>
    </recommendedName>
</protein>
<dbReference type="GO" id="GO:0006275">
    <property type="term" value="P:regulation of DNA replication"/>
    <property type="evidence" value="ECO:0007669"/>
    <property type="project" value="InterPro"/>
</dbReference>
<dbReference type="InterPro" id="IPR010921">
    <property type="entry name" value="Trp_repressor/repl_initiator"/>
</dbReference>
<gene>
    <name evidence="2" type="ORF">ABB55_27745</name>
</gene>
<feature type="domain" description="Chromosomal replication initiator DnaA C-terminal" evidence="1">
    <location>
        <begin position="7"/>
        <end position="76"/>
    </location>
</feature>
<dbReference type="CDD" id="cd06571">
    <property type="entry name" value="Bac_DnaA_C"/>
    <property type="match status" value="1"/>
</dbReference>
<dbReference type="GO" id="GO:0006270">
    <property type="term" value="P:DNA replication initiation"/>
    <property type="evidence" value="ECO:0007669"/>
    <property type="project" value="InterPro"/>
</dbReference>
<name>A0A0P6VWM0_9HYPH</name>
<dbReference type="STRING" id="665126.ABB55_27745"/>
<reference evidence="2 3" key="1">
    <citation type="submission" date="2015-09" db="EMBL/GenBank/DDBJ databases">
        <authorList>
            <person name="Jackson K.R."/>
            <person name="Lunt B.L."/>
            <person name="Fisher J.N.B."/>
            <person name="Gardner A.V."/>
            <person name="Bailey M.E."/>
            <person name="Deus L.M."/>
            <person name="Earl A.S."/>
            <person name="Gibby P.D."/>
            <person name="Hartmann K.A."/>
            <person name="Liu J.E."/>
            <person name="Manci A.M."/>
            <person name="Nielsen D.A."/>
            <person name="Solomon M.B."/>
            <person name="Breakwell D.P."/>
            <person name="Burnett S.H."/>
            <person name="Grose J.H."/>
        </authorList>
    </citation>
    <scope>NUCLEOTIDE SEQUENCE [LARGE SCALE GENOMIC DNA]</scope>
    <source>
        <strain evidence="2 3">16</strain>
    </source>
</reference>
<dbReference type="Gene3D" id="1.10.1750.10">
    <property type="match status" value="1"/>
</dbReference>
<organism evidence="2 3">
    <name type="scientific">Prosthecodimorpha hirschii</name>
    <dbReference type="NCBI Taxonomy" id="665126"/>
    <lineage>
        <taxon>Bacteria</taxon>
        <taxon>Pseudomonadati</taxon>
        <taxon>Pseudomonadota</taxon>
        <taxon>Alphaproteobacteria</taxon>
        <taxon>Hyphomicrobiales</taxon>
        <taxon>Ancalomicrobiaceae</taxon>
        <taxon>Prosthecodimorpha</taxon>
    </lineage>
</organism>
<dbReference type="GO" id="GO:0043565">
    <property type="term" value="F:sequence-specific DNA binding"/>
    <property type="evidence" value="ECO:0007669"/>
    <property type="project" value="InterPro"/>
</dbReference>
<dbReference type="AlphaFoldDB" id="A0A0P6VWM0"/>
<sequence>MRPRRIMVRTVIAHVARTTGIDATLLASEARSRPIAQARHLAMYLARALCGASYAQIGERLGGRDHTTAHHGVHAAMRRFGLPRPEQLPRAVALRLLLDGPPDLAAEHLVQHGR</sequence>
<evidence type="ECO:0000313" key="3">
    <source>
        <dbReference type="Proteomes" id="UP000048984"/>
    </source>
</evidence>
<reference evidence="2 3" key="2">
    <citation type="submission" date="2015-10" db="EMBL/GenBank/DDBJ databases">
        <title>Draft Genome Sequence of Prosthecomicrobium hirschii ATCC 27832.</title>
        <authorList>
            <person name="Daniel J."/>
            <person name="Givan S.A."/>
            <person name="Brun Y.V."/>
            <person name="Brown P.J."/>
        </authorList>
    </citation>
    <scope>NUCLEOTIDE SEQUENCE [LARGE SCALE GENOMIC DNA]</scope>
    <source>
        <strain evidence="2 3">16</strain>
    </source>
</reference>
<dbReference type="EMBL" id="LJYW01000001">
    <property type="protein sequence ID" value="KPL55560.1"/>
    <property type="molecule type" value="Genomic_DNA"/>
</dbReference>
<comment type="caution">
    <text evidence="2">The sequence shown here is derived from an EMBL/GenBank/DDBJ whole genome shotgun (WGS) entry which is preliminary data.</text>
</comment>
<evidence type="ECO:0000313" key="2">
    <source>
        <dbReference type="EMBL" id="KPL55560.1"/>
    </source>
</evidence>
<dbReference type="Proteomes" id="UP000048984">
    <property type="component" value="Unassembled WGS sequence"/>
</dbReference>